<dbReference type="InterPro" id="IPR011761">
    <property type="entry name" value="ATP-grasp"/>
</dbReference>
<reference evidence="7" key="1">
    <citation type="submission" date="2017-09" db="EMBL/GenBank/DDBJ databases">
        <authorList>
            <person name="Varghese N."/>
            <person name="Submissions S."/>
        </authorList>
    </citation>
    <scope>NUCLEOTIDE SEQUENCE [LARGE SCALE GENOMIC DNA]</scope>
    <source>
        <strain evidence="7">DSM 29961</strain>
    </source>
</reference>
<evidence type="ECO:0000256" key="2">
    <source>
        <dbReference type="ARBA" id="ARBA00022741"/>
    </source>
</evidence>
<keyword evidence="2 4" id="KW-0547">Nucleotide-binding</keyword>
<dbReference type="Gene3D" id="3.30.470.20">
    <property type="entry name" value="ATP-grasp fold, B domain"/>
    <property type="match status" value="1"/>
</dbReference>
<keyword evidence="3 4" id="KW-0067">ATP-binding</keyword>
<dbReference type="AlphaFoldDB" id="A0A286G1K9"/>
<dbReference type="Proteomes" id="UP000219452">
    <property type="component" value="Unassembled WGS sequence"/>
</dbReference>
<evidence type="ECO:0000256" key="3">
    <source>
        <dbReference type="ARBA" id="ARBA00022840"/>
    </source>
</evidence>
<evidence type="ECO:0000256" key="4">
    <source>
        <dbReference type="PROSITE-ProRule" id="PRU00409"/>
    </source>
</evidence>
<dbReference type="GO" id="GO:0046872">
    <property type="term" value="F:metal ion binding"/>
    <property type="evidence" value="ECO:0007669"/>
    <property type="project" value="InterPro"/>
</dbReference>
<evidence type="ECO:0000313" key="7">
    <source>
        <dbReference type="Proteomes" id="UP000219452"/>
    </source>
</evidence>
<keyword evidence="1" id="KW-0436">Ligase</keyword>
<protein>
    <recommendedName>
        <fullName evidence="5">ATP-grasp domain-containing protein</fullName>
    </recommendedName>
</protein>
<gene>
    <name evidence="6" type="ORF">SAMN06269250_3061</name>
</gene>
<evidence type="ECO:0000313" key="6">
    <source>
        <dbReference type="EMBL" id="SOD89421.1"/>
    </source>
</evidence>
<evidence type="ECO:0000259" key="5">
    <source>
        <dbReference type="PROSITE" id="PS50975"/>
    </source>
</evidence>
<dbReference type="PANTHER" id="PTHR43585">
    <property type="entry name" value="FUMIPYRROLE BIOSYNTHESIS PROTEIN C"/>
    <property type="match status" value="1"/>
</dbReference>
<dbReference type="Gene3D" id="3.30.1490.20">
    <property type="entry name" value="ATP-grasp fold, A domain"/>
    <property type="match status" value="1"/>
</dbReference>
<dbReference type="SUPFAM" id="SSF56059">
    <property type="entry name" value="Glutathione synthetase ATP-binding domain-like"/>
    <property type="match status" value="1"/>
</dbReference>
<feature type="domain" description="ATP-grasp" evidence="5">
    <location>
        <begin position="120"/>
        <end position="314"/>
    </location>
</feature>
<proteinExistence type="predicted"/>
<accession>A0A286G1K9</accession>
<dbReference type="EMBL" id="OCNH01000002">
    <property type="protein sequence ID" value="SOD89421.1"/>
    <property type="molecule type" value="Genomic_DNA"/>
</dbReference>
<dbReference type="GO" id="GO:0005524">
    <property type="term" value="F:ATP binding"/>
    <property type="evidence" value="ECO:0007669"/>
    <property type="project" value="UniProtKB-UniRule"/>
</dbReference>
<sequence length="403" mass="45622">MSQLSFLCIATFFKGQDFMKACKELGNTVYLLTDQKLADEAWPRESIDEFFFLPSPSNAPDVLDQMIMGLAHAMRSRRIDRVVALDDFDVEKGALIRETFRIDGMGQTTARYFRDKLAMRTRAFAAGIRVPTFCSLFHDETVTAFLQTTEAPWLIKPRSEASATGIRKVHSLDEAWSAIHLLGENRHNYLIEEFKPGKVYHVDSLSVDGNAVFTRVSQYLATPMEVSHGGGVFRTVTLPLDTPETDALRQINDQVLSAFGMRYSASHSEYIRGDHDGELYFLETASRVGGAHIAEMVEAASGVNLWREWAKLETAIARKEHYVPPVDTGRHSGLIVSLARQQWPDLSVFSDPEIFWRINREYHVGLITQSDDRGRIRTLLDDYMHRIYAEFHASAPLPDKPTS</sequence>
<dbReference type="OrthoDB" id="1195727at2"/>
<dbReference type="InterPro" id="IPR052032">
    <property type="entry name" value="ATP-dep_AA_Ligase"/>
</dbReference>
<dbReference type="RefSeq" id="WP_097126657.1">
    <property type="nucleotide sequence ID" value="NZ_OCNH01000002.1"/>
</dbReference>
<name>A0A286G1K9_9BACT</name>
<dbReference type="GO" id="GO:0016874">
    <property type="term" value="F:ligase activity"/>
    <property type="evidence" value="ECO:0007669"/>
    <property type="project" value="UniProtKB-KW"/>
</dbReference>
<keyword evidence="7" id="KW-1185">Reference proteome</keyword>
<evidence type="ECO:0000256" key="1">
    <source>
        <dbReference type="ARBA" id="ARBA00022598"/>
    </source>
</evidence>
<dbReference type="Gene3D" id="3.40.50.20">
    <property type="match status" value="1"/>
</dbReference>
<dbReference type="PANTHER" id="PTHR43585:SF2">
    <property type="entry name" value="ATP-GRASP ENZYME FSQD"/>
    <property type="match status" value="1"/>
</dbReference>
<dbReference type="PROSITE" id="PS50975">
    <property type="entry name" value="ATP_GRASP"/>
    <property type="match status" value="1"/>
</dbReference>
<organism evidence="6 7">
    <name type="scientific">Spirosoma fluviale</name>
    <dbReference type="NCBI Taxonomy" id="1597977"/>
    <lineage>
        <taxon>Bacteria</taxon>
        <taxon>Pseudomonadati</taxon>
        <taxon>Bacteroidota</taxon>
        <taxon>Cytophagia</taxon>
        <taxon>Cytophagales</taxon>
        <taxon>Cytophagaceae</taxon>
        <taxon>Spirosoma</taxon>
    </lineage>
</organism>
<dbReference type="InterPro" id="IPR013815">
    <property type="entry name" value="ATP_grasp_subdomain_1"/>
</dbReference>